<dbReference type="SUPFAM" id="SSF88659">
    <property type="entry name" value="Sigma3 and sigma4 domains of RNA polymerase sigma factors"/>
    <property type="match status" value="1"/>
</dbReference>
<name>A0A1G9Y5T6_9FIRM</name>
<dbReference type="EMBL" id="FNID01000010">
    <property type="protein sequence ID" value="SDN04492.1"/>
    <property type="molecule type" value="Genomic_DNA"/>
</dbReference>
<evidence type="ECO:0000313" key="1">
    <source>
        <dbReference type="EMBL" id="SDN04492.1"/>
    </source>
</evidence>
<gene>
    <name evidence="1" type="ORF">SAMN05192585_11027</name>
</gene>
<dbReference type="STRING" id="258515.SAMN05192585_11027"/>
<protein>
    <recommendedName>
        <fullName evidence="3">Bacterio-opsin activator</fullName>
    </recommendedName>
</protein>
<dbReference type="InterPro" id="IPR036388">
    <property type="entry name" value="WH-like_DNA-bd_sf"/>
</dbReference>
<sequence length="167" mass="19786">MTKHNNQNSDREYKVYIPSTHQFIPVTKEFYYEYYRPIWRTQKQAQKLGQCMCPKSKLWRCDGCCLDCPYHSSGNVWSLEYEQELMGDKHEDPSANIESIVTDKIVLQQLFKRLDKLFPEARRIGELRMEGISERDIADILGIPRSTFRSRLEKVEALLREEYGDIL</sequence>
<dbReference type="Gene3D" id="1.10.10.10">
    <property type="entry name" value="Winged helix-like DNA-binding domain superfamily/Winged helix DNA-binding domain"/>
    <property type="match status" value="1"/>
</dbReference>
<proteinExistence type="predicted"/>
<dbReference type="Proteomes" id="UP000199182">
    <property type="component" value="Unassembled WGS sequence"/>
</dbReference>
<accession>A0A1G9Y5T6</accession>
<dbReference type="RefSeq" id="WP_092639074.1">
    <property type="nucleotide sequence ID" value="NZ_FNID01000010.1"/>
</dbReference>
<reference evidence="1 2" key="1">
    <citation type="submission" date="2016-10" db="EMBL/GenBank/DDBJ databases">
        <authorList>
            <person name="de Groot N.N."/>
        </authorList>
    </citation>
    <scope>NUCLEOTIDE SEQUENCE [LARGE SCALE GENOMIC DNA]</scope>
    <source>
        <strain evidence="1 2">CGMCC 1.5012</strain>
    </source>
</reference>
<organism evidence="1 2">
    <name type="scientific">Acetanaerobacterium elongatum</name>
    <dbReference type="NCBI Taxonomy" id="258515"/>
    <lineage>
        <taxon>Bacteria</taxon>
        <taxon>Bacillati</taxon>
        <taxon>Bacillota</taxon>
        <taxon>Clostridia</taxon>
        <taxon>Eubacteriales</taxon>
        <taxon>Oscillospiraceae</taxon>
        <taxon>Acetanaerobacterium</taxon>
    </lineage>
</organism>
<dbReference type="InterPro" id="IPR013324">
    <property type="entry name" value="RNA_pol_sigma_r3/r4-like"/>
</dbReference>
<evidence type="ECO:0000313" key="2">
    <source>
        <dbReference type="Proteomes" id="UP000199182"/>
    </source>
</evidence>
<dbReference type="OrthoDB" id="5244814at2"/>
<evidence type="ECO:0008006" key="3">
    <source>
        <dbReference type="Google" id="ProtNLM"/>
    </source>
</evidence>
<dbReference type="AlphaFoldDB" id="A0A1G9Y5T6"/>
<keyword evidence="2" id="KW-1185">Reference proteome</keyword>